<evidence type="ECO:0000313" key="1">
    <source>
        <dbReference type="EMBL" id="GJT08931.1"/>
    </source>
</evidence>
<dbReference type="PANTHER" id="PTHR10788">
    <property type="entry name" value="TREHALOSE-6-PHOSPHATE SYNTHASE"/>
    <property type="match status" value="1"/>
</dbReference>
<dbReference type="Proteomes" id="UP001151760">
    <property type="component" value="Unassembled WGS sequence"/>
</dbReference>
<dbReference type="InterPro" id="IPR001830">
    <property type="entry name" value="Glyco_trans_20"/>
</dbReference>
<keyword evidence="2" id="KW-1185">Reference proteome</keyword>
<reference evidence="1" key="2">
    <citation type="submission" date="2022-01" db="EMBL/GenBank/DDBJ databases">
        <authorList>
            <person name="Yamashiro T."/>
            <person name="Shiraishi A."/>
            <person name="Satake H."/>
            <person name="Nakayama K."/>
        </authorList>
    </citation>
    <scope>NUCLEOTIDE SEQUENCE</scope>
</reference>
<comment type="caution">
    <text evidence="1">The sequence shown here is derived from an EMBL/GenBank/DDBJ whole genome shotgun (WGS) entry which is preliminary data.</text>
</comment>
<organism evidence="1 2">
    <name type="scientific">Tanacetum coccineum</name>
    <dbReference type="NCBI Taxonomy" id="301880"/>
    <lineage>
        <taxon>Eukaryota</taxon>
        <taxon>Viridiplantae</taxon>
        <taxon>Streptophyta</taxon>
        <taxon>Embryophyta</taxon>
        <taxon>Tracheophyta</taxon>
        <taxon>Spermatophyta</taxon>
        <taxon>Magnoliopsida</taxon>
        <taxon>eudicotyledons</taxon>
        <taxon>Gunneridae</taxon>
        <taxon>Pentapetalae</taxon>
        <taxon>asterids</taxon>
        <taxon>campanulids</taxon>
        <taxon>Asterales</taxon>
        <taxon>Asteraceae</taxon>
        <taxon>Asteroideae</taxon>
        <taxon>Anthemideae</taxon>
        <taxon>Anthemidinae</taxon>
        <taxon>Tanacetum</taxon>
    </lineage>
</organism>
<accession>A0ABQ5B217</accession>
<gene>
    <name evidence="1" type="ORF">Tco_0843393</name>
</gene>
<dbReference type="InterPro" id="IPR003337">
    <property type="entry name" value="Trehalose_PPase"/>
</dbReference>
<protein>
    <submittedName>
        <fullName evidence="1">Alpha,alpha-trehalose-phosphate synthase [UDP-forming] 6-like protein</fullName>
    </submittedName>
</protein>
<reference evidence="1" key="1">
    <citation type="journal article" date="2022" name="Int. J. Mol. Sci.">
        <title>Draft Genome of Tanacetum Coccineum: Genomic Comparison of Closely Related Tanacetum-Family Plants.</title>
        <authorList>
            <person name="Yamashiro T."/>
            <person name="Shiraishi A."/>
            <person name="Nakayama K."/>
            <person name="Satake H."/>
        </authorList>
    </citation>
    <scope>NUCLEOTIDE SEQUENCE</scope>
</reference>
<dbReference type="EMBL" id="BQNB010012870">
    <property type="protein sequence ID" value="GJT08931.1"/>
    <property type="molecule type" value="Genomic_DNA"/>
</dbReference>
<dbReference type="Pfam" id="PF02358">
    <property type="entry name" value="Trehalose_PPase"/>
    <property type="match status" value="1"/>
</dbReference>
<name>A0ABQ5B217_9ASTR</name>
<sequence length="96" mass="10890">MLKTLCRDKNIMVFIVSARSQSTLGEWFASCEKLGLAAEHKCFLRVMADDTDENDIDGPDNEHDVDWHMMHSMTTNQKSNTNSLKGAYVEAKLPQQ</sequence>
<evidence type="ECO:0000313" key="2">
    <source>
        <dbReference type="Proteomes" id="UP001151760"/>
    </source>
</evidence>
<proteinExistence type="predicted"/>
<dbReference type="PANTHER" id="PTHR10788:SF48">
    <property type="entry name" value="ALPHA,ALPHA-TREHALOSE-PHOSPHATE SYNTHASE [UDP-FORMING] 6"/>
    <property type="match status" value="1"/>
</dbReference>